<dbReference type="AlphaFoldDB" id="A0AAN7Y5G5"/>
<sequence length="237" mass="25969">MAASTFISTATRRLLRPRINAIPHTTLPIIRMRAFHGHDFFLKVQPLRDNLLMAAPLIVACGTVLLVDGIFPSYARPIPAETSEAGIGEIRSTAAQEETRKEDSASKERKPTQSDRTTNKQEVVNKGPLYERTARGAETATIPTALGHTAPSSTNRLVNAHFETAHPATCKGCDVCYGEGYAKGYDYGFQAAADRGYSFYGYEFEKKKVWSKDFAKGFAAGCQKGYKDAWFAATTSS</sequence>
<name>A0AAN7Y5G5_9EURO</name>
<organism evidence="2 3">
    <name type="scientific">Lithohypha guttulata</name>
    <dbReference type="NCBI Taxonomy" id="1690604"/>
    <lineage>
        <taxon>Eukaryota</taxon>
        <taxon>Fungi</taxon>
        <taxon>Dikarya</taxon>
        <taxon>Ascomycota</taxon>
        <taxon>Pezizomycotina</taxon>
        <taxon>Eurotiomycetes</taxon>
        <taxon>Chaetothyriomycetidae</taxon>
        <taxon>Chaetothyriales</taxon>
        <taxon>Trichomeriaceae</taxon>
        <taxon>Lithohypha</taxon>
    </lineage>
</organism>
<keyword evidence="3" id="KW-1185">Reference proteome</keyword>
<evidence type="ECO:0000313" key="2">
    <source>
        <dbReference type="EMBL" id="KAK5084357.1"/>
    </source>
</evidence>
<feature type="region of interest" description="Disordered" evidence="1">
    <location>
        <begin position="85"/>
        <end position="130"/>
    </location>
</feature>
<dbReference type="Proteomes" id="UP001309876">
    <property type="component" value="Unassembled WGS sequence"/>
</dbReference>
<evidence type="ECO:0000256" key="1">
    <source>
        <dbReference type="SAM" id="MobiDB-lite"/>
    </source>
</evidence>
<gene>
    <name evidence="2" type="ORF">LTR05_005433</name>
</gene>
<comment type="caution">
    <text evidence="2">The sequence shown here is derived from an EMBL/GenBank/DDBJ whole genome shotgun (WGS) entry which is preliminary data.</text>
</comment>
<reference evidence="2 3" key="1">
    <citation type="submission" date="2023-08" db="EMBL/GenBank/DDBJ databases">
        <title>Black Yeasts Isolated from many extreme environments.</title>
        <authorList>
            <person name="Coleine C."/>
            <person name="Stajich J.E."/>
            <person name="Selbmann L."/>
        </authorList>
    </citation>
    <scope>NUCLEOTIDE SEQUENCE [LARGE SCALE GENOMIC DNA]</scope>
    <source>
        <strain evidence="2 3">CCFEE 5910</strain>
    </source>
</reference>
<proteinExistence type="predicted"/>
<dbReference type="EMBL" id="JAVRRJ010000005">
    <property type="protein sequence ID" value="KAK5084357.1"/>
    <property type="molecule type" value="Genomic_DNA"/>
</dbReference>
<evidence type="ECO:0000313" key="3">
    <source>
        <dbReference type="Proteomes" id="UP001309876"/>
    </source>
</evidence>
<protein>
    <submittedName>
        <fullName evidence="2">Uncharacterized protein</fullName>
    </submittedName>
</protein>
<accession>A0AAN7Y5G5</accession>
<feature type="compositionally biased region" description="Basic and acidic residues" evidence="1">
    <location>
        <begin position="97"/>
        <end position="119"/>
    </location>
</feature>